<dbReference type="PANTHER" id="PTHR43767">
    <property type="entry name" value="LONG-CHAIN-FATTY-ACID--COA LIGASE"/>
    <property type="match status" value="1"/>
</dbReference>
<accession>A0ABV7E0R4</accession>
<dbReference type="InterPro" id="IPR042099">
    <property type="entry name" value="ANL_N_sf"/>
</dbReference>
<dbReference type="Gene3D" id="3.30.300.30">
    <property type="match status" value="1"/>
</dbReference>
<gene>
    <name evidence="2" type="ORF">ACFOD6_21955</name>
</gene>
<sequence>MLESTLNPATALRAIAARAPDRPAIVYPDQAFSYRALMSLTEAFALRLRGLGVGPEATVHLNSRDTAVVVPVVLATALLGARFLQNVGTLDQTGLPHVTHALRGPDAAEDSGHAVAIDASWSPATVRAEGLAWSPEDDARCPDAPWLIVYTSGTTGLPKFVALTQRMMAGRSAAVADEFRPDEARIAALFPSDSRPFLARMLATFWNGATLVDSRDPEVWARAGVTRVTGSLAQAKALCTDRVLVPRIPEIEVSGARLSDADAALLLRSFERVDDTYGATETNKTFSHFKTLSSSGEVVSTPHPRDSIIQILRADGTPAGPDEEGELRIRNAYMATGYLDAPEATARAFRDSWFHPGDRGLWGEDGALVIRPRAGEFVNAEGSKIGLPGIDRVLASVDGIREAVVFPSPKPEAEGRLIAFAVFDGDVNRPQVVERARQRCTEVLGARLTPAVIRPIADLPRLPDGSPDRETCKSLILEAAARAAESAD</sequence>
<dbReference type="InterPro" id="IPR050237">
    <property type="entry name" value="ATP-dep_AMP-bd_enzyme"/>
</dbReference>
<reference evidence="3" key="1">
    <citation type="journal article" date="2019" name="Int. J. Syst. Evol. Microbiol.">
        <title>The Global Catalogue of Microorganisms (GCM) 10K type strain sequencing project: providing services to taxonomists for standard genome sequencing and annotation.</title>
        <authorList>
            <consortium name="The Broad Institute Genomics Platform"/>
            <consortium name="The Broad Institute Genome Sequencing Center for Infectious Disease"/>
            <person name="Wu L."/>
            <person name="Ma J."/>
        </authorList>
    </citation>
    <scope>NUCLEOTIDE SEQUENCE [LARGE SCALE GENOMIC DNA]</scope>
    <source>
        <strain evidence="3">KCTC 62102</strain>
    </source>
</reference>
<evidence type="ECO:0000313" key="3">
    <source>
        <dbReference type="Proteomes" id="UP001595445"/>
    </source>
</evidence>
<feature type="domain" description="AMP-dependent synthetase/ligase" evidence="1">
    <location>
        <begin position="14"/>
        <end position="339"/>
    </location>
</feature>
<dbReference type="Proteomes" id="UP001595445">
    <property type="component" value="Unassembled WGS sequence"/>
</dbReference>
<dbReference type="RefSeq" id="WP_197643711.1">
    <property type="nucleotide sequence ID" value="NZ_JAEACP010000010.1"/>
</dbReference>
<evidence type="ECO:0000313" key="2">
    <source>
        <dbReference type="EMBL" id="MFC3088715.1"/>
    </source>
</evidence>
<proteinExistence type="predicted"/>
<dbReference type="InterPro" id="IPR020845">
    <property type="entry name" value="AMP-binding_CS"/>
</dbReference>
<dbReference type="EMBL" id="JBHRSM010000054">
    <property type="protein sequence ID" value="MFC3088715.1"/>
    <property type="molecule type" value="Genomic_DNA"/>
</dbReference>
<organism evidence="2 3">
    <name type="scientific">Tabrizicola soli</name>
    <dbReference type="NCBI Taxonomy" id="2185115"/>
    <lineage>
        <taxon>Bacteria</taxon>
        <taxon>Pseudomonadati</taxon>
        <taxon>Pseudomonadota</taxon>
        <taxon>Alphaproteobacteria</taxon>
        <taxon>Rhodobacterales</taxon>
        <taxon>Paracoccaceae</taxon>
        <taxon>Tabrizicola</taxon>
    </lineage>
</organism>
<name>A0ABV7E0R4_9RHOB</name>
<dbReference type="InterPro" id="IPR045851">
    <property type="entry name" value="AMP-bd_C_sf"/>
</dbReference>
<evidence type="ECO:0000259" key="1">
    <source>
        <dbReference type="Pfam" id="PF00501"/>
    </source>
</evidence>
<dbReference type="Gene3D" id="3.40.50.12780">
    <property type="entry name" value="N-terminal domain of ligase-like"/>
    <property type="match status" value="1"/>
</dbReference>
<dbReference type="InterPro" id="IPR000873">
    <property type="entry name" value="AMP-dep_synth/lig_dom"/>
</dbReference>
<dbReference type="SUPFAM" id="SSF56801">
    <property type="entry name" value="Acetyl-CoA synthetase-like"/>
    <property type="match status" value="1"/>
</dbReference>
<keyword evidence="3" id="KW-1185">Reference proteome</keyword>
<comment type="caution">
    <text evidence="2">The sequence shown here is derived from an EMBL/GenBank/DDBJ whole genome shotgun (WGS) entry which is preliminary data.</text>
</comment>
<dbReference type="Pfam" id="PF00501">
    <property type="entry name" value="AMP-binding"/>
    <property type="match status" value="1"/>
</dbReference>
<dbReference type="PROSITE" id="PS00455">
    <property type="entry name" value="AMP_BINDING"/>
    <property type="match status" value="1"/>
</dbReference>
<protein>
    <submittedName>
        <fullName evidence="2">Class I adenylate-forming enzyme family protein</fullName>
    </submittedName>
</protein>
<dbReference type="PANTHER" id="PTHR43767:SF10">
    <property type="entry name" value="SURFACTIN SYNTHASE SUBUNIT 1"/>
    <property type="match status" value="1"/>
</dbReference>